<dbReference type="InterPro" id="IPR013249">
    <property type="entry name" value="RNA_pol_sigma70_r4_t2"/>
</dbReference>
<dbReference type="InterPro" id="IPR007627">
    <property type="entry name" value="RNA_pol_sigma70_r2"/>
</dbReference>
<accession>A0ABU1PVV6</accession>
<comment type="similarity">
    <text evidence="1">Belongs to the sigma-70 factor family. ECF subfamily.</text>
</comment>
<sequence>MITQPDERDVGRWRTADPVVLRGDLDRALHATAPPSRSSSRSSSRVPSDAELIDAVRAGDLGAYGKLYERHAGAARTFARQLSRSAVEADDLVADSFARVLDVLRDGRGPDSAFRAYLFTAVRHTAYDRHRREKRVQPADDVSELAPEAVVVPFHDPAVAALERALATRAFASLPERWQTVLWQTEIEGQSHAEVAPLLGLTANGVSALAYRAREGLKKAYLQAHLEDVPAGRCRAIADRLGAWTRRGLRSREAAQVEAHLDGCARCRGLAAELADVNGALRAVVAPLVLGVGAAGYLAATAGAAKAAAVGTAAGAAMGGAAAGATAVGTAGAGTAGGTAGAVASAPQWLAVAASTTALVVAVVWGVGSNGGPPEPTTDALPPTLSADLQQPAPTVDSTAPTAAPSGTAPSRASATDSTAPPAPDTSGPARPGASTSGEPPAGPAPNALAPDVPEGFTLGTGGPPADLPVVVRNTGSTPLPQPTLVLSLLDDVRVVGPGEGLLGRPLVALDGAEAQTTVPCPAGSGTVTCTAPRELAPGASVRFVFRLLAGPRSVSGTVTGTVGSASVTAVRVEFPVTVTPKK</sequence>
<dbReference type="SUPFAM" id="SSF88659">
    <property type="entry name" value="Sigma3 and sigma4 domains of RNA polymerase sigma factors"/>
    <property type="match status" value="1"/>
</dbReference>
<feature type="domain" description="Putative zinc-finger" evidence="9">
    <location>
        <begin position="234"/>
        <end position="268"/>
    </location>
</feature>
<dbReference type="InterPro" id="IPR036388">
    <property type="entry name" value="WH-like_DNA-bd_sf"/>
</dbReference>
<dbReference type="PANTHER" id="PTHR43133:SF8">
    <property type="entry name" value="RNA POLYMERASE SIGMA FACTOR HI_1459-RELATED"/>
    <property type="match status" value="1"/>
</dbReference>
<dbReference type="SUPFAM" id="SSF88946">
    <property type="entry name" value="Sigma2 domain of RNA polymerase sigma factors"/>
    <property type="match status" value="1"/>
</dbReference>
<dbReference type="Pfam" id="PF04542">
    <property type="entry name" value="Sigma70_r2"/>
    <property type="match status" value="1"/>
</dbReference>
<evidence type="ECO:0000256" key="6">
    <source>
        <dbReference type="SAM" id="MobiDB-lite"/>
    </source>
</evidence>
<dbReference type="Pfam" id="PF08281">
    <property type="entry name" value="Sigma70_r4_2"/>
    <property type="match status" value="1"/>
</dbReference>
<organism evidence="10 11">
    <name type="scientific">Saccharothrix longispora</name>
    <dbReference type="NCBI Taxonomy" id="33920"/>
    <lineage>
        <taxon>Bacteria</taxon>
        <taxon>Bacillati</taxon>
        <taxon>Actinomycetota</taxon>
        <taxon>Actinomycetes</taxon>
        <taxon>Pseudonocardiales</taxon>
        <taxon>Pseudonocardiaceae</taxon>
        <taxon>Saccharothrix</taxon>
    </lineage>
</organism>
<evidence type="ECO:0000256" key="2">
    <source>
        <dbReference type="ARBA" id="ARBA00023015"/>
    </source>
</evidence>
<evidence type="ECO:0000259" key="7">
    <source>
        <dbReference type="Pfam" id="PF04542"/>
    </source>
</evidence>
<feature type="domain" description="RNA polymerase sigma-70 region 2" evidence="7">
    <location>
        <begin position="67"/>
        <end position="135"/>
    </location>
</feature>
<evidence type="ECO:0000313" key="11">
    <source>
        <dbReference type="Proteomes" id="UP001268819"/>
    </source>
</evidence>
<dbReference type="Gene3D" id="1.10.10.10">
    <property type="entry name" value="Winged helix-like DNA-binding domain superfamily/Winged helix DNA-binding domain"/>
    <property type="match status" value="1"/>
</dbReference>
<evidence type="ECO:0000259" key="8">
    <source>
        <dbReference type="Pfam" id="PF08281"/>
    </source>
</evidence>
<proteinExistence type="inferred from homology"/>
<keyword evidence="11" id="KW-1185">Reference proteome</keyword>
<dbReference type="PANTHER" id="PTHR43133">
    <property type="entry name" value="RNA POLYMERASE ECF-TYPE SIGMA FACTO"/>
    <property type="match status" value="1"/>
</dbReference>
<feature type="compositionally biased region" description="Low complexity" evidence="6">
    <location>
        <begin position="398"/>
        <end position="420"/>
    </location>
</feature>
<keyword evidence="3" id="KW-0731">Sigma factor</keyword>
<keyword evidence="2" id="KW-0805">Transcription regulation</keyword>
<evidence type="ECO:0000256" key="4">
    <source>
        <dbReference type="ARBA" id="ARBA00023125"/>
    </source>
</evidence>
<dbReference type="InterPro" id="IPR014284">
    <property type="entry name" value="RNA_pol_sigma-70_dom"/>
</dbReference>
<feature type="region of interest" description="Disordered" evidence="6">
    <location>
        <begin position="28"/>
        <end position="48"/>
    </location>
</feature>
<dbReference type="Pfam" id="PF13490">
    <property type="entry name" value="zf-HC2"/>
    <property type="match status" value="1"/>
</dbReference>
<evidence type="ECO:0000313" key="10">
    <source>
        <dbReference type="EMBL" id="MDR6594746.1"/>
    </source>
</evidence>
<dbReference type="RefSeq" id="WP_310307767.1">
    <property type="nucleotide sequence ID" value="NZ_BAAAXB010000001.1"/>
</dbReference>
<dbReference type="Gene3D" id="1.10.10.1320">
    <property type="entry name" value="Anti-sigma factor, zinc-finger domain"/>
    <property type="match status" value="1"/>
</dbReference>
<keyword evidence="5" id="KW-0804">Transcription</keyword>
<dbReference type="NCBIfam" id="TIGR02937">
    <property type="entry name" value="sigma70-ECF"/>
    <property type="match status" value="1"/>
</dbReference>
<dbReference type="Gene3D" id="1.10.1740.10">
    <property type="match status" value="1"/>
</dbReference>
<dbReference type="CDD" id="cd06171">
    <property type="entry name" value="Sigma70_r4"/>
    <property type="match status" value="1"/>
</dbReference>
<name>A0ABU1PVV6_9PSEU</name>
<dbReference type="Proteomes" id="UP001268819">
    <property type="component" value="Unassembled WGS sequence"/>
</dbReference>
<dbReference type="InterPro" id="IPR039425">
    <property type="entry name" value="RNA_pol_sigma-70-like"/>
</dbReference>
<dbReference type="InterPro" id="IPR027383">
    <property type="entry name" value="Znf_put"/>
</dbReference>
<evidence type="ECO:0000256" key="3">
    <source>
        <dbReference type="ARBA" id="ARBA00023082"/>
    </source>
</evidence>
<dbReference type="InterPro" id="IPR041916">
    <property type="entry name" value="Anti_sigma_zinc_sf"/>
</dbReference>
<keyword evidence="4" id="KW-0238">DNA-binding</keyword>
<evidence type="ECO:0000256" key="1">
    <source>
        <dbReference type="ARBA" id="ARBA00010641"/>
    </source>
</evidence>
<gene>
    <name evidence="10" type="ORF">J2S66_003130</name>
</gene>
<feature type="compositionally biased region" description="Polar residues" evidence="6">
    <location>
        <begin position="387"/>
        <end position="397"/>
    </location>
</feature>
<reference evidence="10 11" key="1">
    <citation type="submission" date="2023-07" db="EMBL/GenBank/DDBJ databases">
        <title>Sequencing the genomes of 1000 actinobacteria strains.</title>
        <authorList>
            <person name="Klenk H.-P."/>
        </authorList>
    </citation>
    <scope>NUCLEOTIDE SEQUENCE [LARGE SCALE GENOMIC DNA]</scope>
    <source>
        <strain evidence="10 11">DSM 43749</strain>
    </source>
</reference>
<comment type="caution">
    <text evidence="10">The sequence shown here is derived from an EMBL/GenBank/DDBJ whole genome shotgun (WGS) entry which is preliminary data.</text>
</comment>
<evidence type="ECO:0000259" key="9">
    <source>
        <dbReference type="Pfam" id="PF13490"/>
    </source>
</evidence>
<dbReference type="InterPro" id="IPR013325">
    <property type="entry name" value="RNA_pol_sigma_r2"/>
</dbReference>
<feature type="compositionally biased region" description="Low complexity" evidence="6">
    <location>
        <begin position="34"/>
        <end position="47"/>
    </location>
</feature>
<feature type="region of interest" description="Disordered" evidence="6">
    <location>
        <begin position="371"/>
        <end position="475"/>
    </location>
</feature>
<feature type="domain" description="RNA polymerase sigma factor 70 region 4 type 2" evidence="8">
    <location>
        <begin position="168"/>
        <end position="215"/>
    </location>
</feature>
<dbReference type="InterPro" id="IPR013324">
    <property type="entry name" value="RNA_pol_sigma_r3/r4-like"/>
</dbReference>
<protein>
    <submittedName>
        <fullName evidence="10">RNA polymerase sigma factor (Sigma-70 family)</fullName>
    </submittedName>
</protein>
<dbReference type="EMBL" id="JAVDSG010000001">
    <property type="protein sequence ID" value="MDR6594746.1"/>
    <property type="molecule type" value="Genomic_DNA"/>
</dbReference>
<evidence type="ECO:0000256" key="5">
    <source>
        <dbReference type="ARBA" id="ARBA00023163"/>
    </source>
</evidence>